<accession>X1GI74</accession>
<dbReference type="EMBL" id="BARU01025155">
    <property type="protein sequence ID" value="GAH57606.1"/>
    <property type="molecule type" value="Genomic_DNA"/>
</dbReference>
<comment type="caution">
    <text evidence="1">The sequence shown here is derived from an EMBL/GenBank/DDBJ whole genome shotgun (WGS) entry which is preliminary data.</text>
</comment>
<name>X1GI74_9ZZZZ</name>
<reference evidence="1" key="1">
    <citation type="journal article" date="2014" name="Front. Microbiol.">
        <title>High frequency of phylogenetically diverse reductive dehalogenase-homologous genes in deep subseafloor sedimentary metagenomes.</title>
        <authorList>
            <person name="Kawai M."/>
            <person name="Futagami T."/>
            <person name="Toyoda A."/>
            <person name="Takaki Y."/>
            <person name="Nishi S."/>
            <person name="Hori S."/>
            <person name="Arai W."/>
            <person name="Tsubouchi T."/>
            <person name="Morono Y."/>
            <person name="Uchiyama I."/>
            <person name="Ito T."/>
            <person name="Fujiyama A."/>
            <person name="Inagaki F."/>
            <person name="Takami H."/>
        </authorList>
    </citation>
    <scope>NUCLEOTIDE SEQUENCE</scope>
    <source>
        <strain evidence="1">Expedition CK06-06</strain>
    </source>
</reference>
<protein>
    <submittedName>
        <fullName evidence="1">Uncharacterized protein</fullName>
    </submittedName>
</protein>
<gene>
    <name evidence="1" type="ORF">S03H2_40560</name>
</gene>
<evidence type="ECO:0000313" key="1">
    <source>
        <dbReference type="EMBL" id="GAH57606.1"/>
    </source>
</evidence>
<feature type="non-terminal residue" evidence="1">
    <location>
        <position position="1"/>
    </location>
</feature>
<proteinExistence type="predicted"/>
<sequence length="59" mass="6598">TISHLALLLDNLTIAKFALSWLRHKVELAMGHAPVCPRGIYKSALVAFYEKSDIVRFTA</sequence>
<organism evidence="1">
    <name type="scientific">marine sediment metagenome</name>
    <dbReference type="NCBI Taxonomy" id="412755"/>
    <lineage>
        <taxon>unclassified sequences</taxon>
        <taxon>metagenomes</taxon>
        <taxon>ecological metagenomes</taxon>
    </lineage>
</organism>
<dbReference type="AlphaFoldDB" id="X1GI74"/>